<keyword evidence="7" id="KW-1185">Reference proteome</keyword>
<dbReference type="RefSeq" id="WP_135868837.1">
    <property type="nucleotide sequence ID" value="NZ_SRSC01000001.1"/>
</dbReference>
<dbReference type="Gene3D" id="1.10.4030.10">
    <property type="entry name" value="Porin chaperone SurA, peptide-binding domain"/>
    <property type="match status" value="1"/>
</dbReference>
<evidence type="ECO:0000259" key="5">
    <source>
        <dbReference type="PROSITE" id="PS50198"/>
    </source>
</evidence>
<dbReference type="Proteomes" id="UP000306416">
    <property type="component" value="Unassembled WGS sequence"/>
</dbReference>
<feature type="chain" id="PRO_5020672263" evidence="4">
    <location>
        <begin position="24"/>
        <end position="319"/>
    </location>
</feature>
<dbReference type="InterPro" id="IPR046357">
    <property type="entry name" value="PPIase_dom_sf"/>
</dbReference>
<dbReference type="SUPFAM" id="SSF109998">
    <property type="entry name" value="Triger factor/SurA peptide-binding domain-like"/>
    <property type="match status" value="1"/>
</dbReference>
<evidence type="ECO:0000313" key="7">
    <source>
        <dbReference type="Proteomes" id="UP000306416"/>
    </source>
</evidence>
<comment type="caution">
    <text evidence="6">The sequence shown here is derived from an EMBL/GenBank/DDBJ whole genome shotgun (WGS) entry which is preliminary data.</text>
</comment>
<evidence type="ECO:0000256" key="3">
    <source>
        <dbReference type="SAM" id="Coils"/>
    </source>
</evidence>
<evidence type="ECO:0000313" key="6">
    <source>
        <dbReference type="EMBL" id="TGU74507.1"/>
    </source>
</evidence>
<accession>A0A4S1CL88</accession>
<gene>
    <name evidence="6" type="ORF">E4633_03330</name>
</gene>
<feature type="domain" description="PpiC" evidence="5">
    <location>
        <begin position="170"/>
        <end position="272"/>
    </location>
</feature>
<evidence type="ECO:0000256" key="2">
    <source>
        <dbReference type="PROSITE-ProRule" id="PRU00278"/>
    </source>
</evidence>
<dbReference type="SUPFAM" id="SSF54534">
    <property type="entry name" value="FKBP-like"/>
    <property type="match status" value="1"/>
</dbReference>
<dbReference type="Pfam" id="PF13624">
    <property type="entry name" value="SurA_N_3"/>
    <property type="match status" value="1"/>
</dbReference>
<feature type="signal peptide" evidence="4">
    <location>
        <begin position="1"/>
        <end position="23"/>
    </location>
</feature>
<feature type="coiled-coil region" evidence="3">
    <location>
        <begin position="99"/>
        <end position="148"/>
    </location>
</feature>
<keyword evidence="1 4" id="KW-0732">Signal</keyword>
<dbReference type="EMBL" id="SRSC01000001">
    <property type="protein sequence ID" value="TGU74507.1"/>
    <property type="molecule type" value="Genomic_DNA"/>
</dbReference>
<dbReference type="PANTHER" id="PTHR47637">
    <property type="entry name" value="CHAPERONE SURA"/>
    <property type="match status" value="1"/>
</dbReference>
<dbReference type="PROSITE" id="PS50198">
    <property type="entry name" value="PPIC_PPIASE_2"/>
    <property type="match status" value="1"/>
</dbReference>
<dbReference type="GO" id="GO:0003755">
    <property type="term" value="F:peptidyl-prolyl cis-trans isomerase activity"/>
    <property type="evidence" value="ECO:0007669"/>
    <property type="project" value="UniProtKB-KW"/>
</dbReference>
<keyword evidence="2 6" id="KW-0413">Isomerase</keyword>
<protein>
    <submittedName>
        <fullName evidence="6">Peptidylprolyl isomerase</fullName>
    </submittedName>
</protein>
<dbReference type="Pfam" id="PF00639">
    <property type="entry name" value="Rotamase"/>
    <property type="match status" value="1"/>
</dbReference>
<dbReference type="Gene3D" id="3.10.50.40">
    <property type="match status" value="1"/>
</dbReference>
<organism evidence="6 7">
    <name type="scientific">Geomonas terrae</name>
    <dbReference type="NCBI Taxonomy" id="2562681"/>
    <lineage>
        <taxon>Bacteria</taxon>
        <taxon>Pseudomonadati</taxon>
        <taxon>Thermodesulfobacteriota</taxon>
        <taxon>Desulfuromonadia</taxon>
        <taxon>Geobacterales</taxon>
        <taxon>Geobacteraceae</taxon>
        <taxon>Geomonas</taxon>
    </lineage>
</organism>
<sequence length="319" mass="35474">MAKIIMACTLLALLAVSPFPSQAKQISGIAAVVNDEVITTVDLDKEYAQMLKESEKLPPAEKMGLRSAALNRLVDKKLVEQKIRELDIKVGEDELRASIEDVKKQNNLTQEALEQALAAQGLTFPQYKAQLKEQLERMRLMSQEVRSKIQVGEREMREYYDAHSDSYGGAETFHARHIFFKLDPKAKPEDAAATEKLANEVLAKARAGEDFAALAKKYSQDPAAAKDGGDLGSFKKSDMLPEIGDTVAAMKPGDVSSIVRSPAGLHIIKLEQKSRGTGRPFEEVKDSIEEQLYKKKSDERFNQWVKDLRNAASIDIKQP</sequence>
<reference evidence="6 7" key="1">
    <citation type="submission" date="2019-04" db="EMBL/GenBank/DDBJ databases">
        <title>Geobacter oryzae sp. nov., ferric-reducing bacteria isolated from paddy soil.</title>
        <authorList>
            <person name="Xu Z."/>
            <person name="Masuda Y."/>
            <person name="Itoh H."/>
            <person name="Senoo K."/>
        </authorList>
    </citation>
    <scope>NUCLEOTIDE SEQUENCE [LARGE SCALE GENOMIC DNA]</scope>
    <source>
        <strain evidence="6 7">Red111</strain>
    </source>
</reference>
<keyword evidence="2" id="KW-0697">Rotamase</keyword>
<evidence type="ECO:0000256" key="1">
    <source>
        <dbReference type="ARBA" id="ARBA00022729"/>
    </source>
</evidence>
<dbReference type="InterPro" id="IPR027304">
    <property type="entry name" value="Trigger_fact/SurA_dom_sf"/>
</dbReference>
<dbReference type="PANTHER" id="PTHR47637:SF1">
    <property type="entry name" value="CHAPERONE SURA"/>
    <property type="match status" value="1"/>
</dbReference>
<dbReference type="AlphaFoldDB" id="A0A4S1CL88"/>
<proteinExistence type="predicted"/>
<dbReference type="InterPro" id="IPR000297">
    <property type="entry name" value="PPIase_PpiC"/>
</dbReference>
<dbReference type="InterPro" id="IPR050280">
    <property type="entry name" value="OMP_Chaperone_SurA"/>
</dbReference>
<name>A0A4S1CL88_9BACT</name>
<evidence type="ECO:0000256" key="4">
    <source>
        <dbReference type="SAM" id="SignalP"/>
    </source>
</evidence>
<keyword evidence="3" id="KW-0175">Coiled coil</keyword>